<evidence type="ECO:0000256" key="5">
    <source>
        <dbReference type="SAM" id="Phobius"/>
    </source>
</evidence>
<feature type="transmembrane region" description="Helical" evidence="5">
    <location>
        <begin position="86"/>
        <end position="111"/>
    </location>
</feature>
<keyword evidence="7" id="KW-1185">Reference proteome</keyword>
<dbReference type="EMBL" id="WOSY01000014">
    <property type="protein sequence ID" value="NHN89569.1"/>
    <property type="molecule type" value="Genomic_DNA"/>
</dbReference>
<comment type="subcellular location">
    <subcellularLocation>
        <location evidence="1">Membrane</location>
        <topology evidence="1">Multi-pass membrane protein</topology>
    </subcellularLocation>
</comment>
<feature type="transmembrane region" description="Helical" evidence="5">
    <location>
        <begin position="12"/>
        <end position="33"/>
    </location>
</feature>
<gene>
    <name evidence="6" type="ORF">GOB81_13195</name>
</gene>
<keyword evidence="3 5" id="KW-1133">Transmembrane helix</keyword>
<organism evidence="6 7">
    <name type="scientific">Acetobacter conturbans</name>
    <dbReference type="NCBI Taxonomy" id="1737472"/>
    <lineage>
        <taxon>Bacteria</taxon>
        <taxon>Pseudomonadati</taxon>
        <taxon>Pseudomonadota</taxon>
        <taxon>Alphaproteobacteria</taxon>
        <taxon>Acetobacterales</taxon>
        <taxon>Acetobacteraceae</taxon>
        <taxon>Acetobacter</taxon>
    </lineage>
</organism>
<comment type="caution">
    <text evidence="6">The sequence shown here is derived from an EMBL/GenBank/DDBJ whole genome shotgun (WGS) entry which is preliminary data.</text>
</comment>
<keyword evidence="4 5" id="KW-0472">Membrane</keyword>
<evidence type="ECO:0000256" key="3">
    <source>
        <dbReference type="ARBA" id="ARBA00022989"/>
    </source>
</evidence>
<feature type="transmembrane region" description="Helical" evidence="5">
    <location>
        <begin position="490"/>
        <end position="508"/>
    </location>
</feature>
<dbReference type="RefSeq" id="WP_173570903.1">
    <property type="nucleotide sequence ID" value="NZ_WOSY01000014.1"/>
</dbReference>
<feature type="transmembrane region" description="Helical" evidence="5">
    <location>
        <begin position="201"/>
        <end position="222"/>
    </location>
</feature>
<dbReference type="Gene3D" id="1.20.1740.10">
    <property type="entry name" value="Amino acid/polyamine transporter I"/>
    <property type="match status" value="1"/>
</dbReference>
<sequence>MAETGSFKRSLSLLDLTLLGFGAIFGSGWLFAASHVAAMAGPAGILAWLGGGIAVFFLGLVYCELAAALPEAGGIVRYPARTHGPLLGALLGFVTLLAYSSLTSLEIIAARQYLGSWVPGLTRNGAGDPTLMGWLLQFVVLTLMMKLNMSKITVFALFNNIITIFKFLVPALVIVFLLAYVHPANYTSHGFAPFGMGRLETAISTGGVIFAYLGLTPIIAVAGEAKSPQRTIPLALIFSVLMAAAVYVLLQGAFIGAVPPAMLEEGWAQVGRTLSLPFHDLAVVLGLGWLAKAVIVDAVVSPSGTGNIYMGASARILYAWARTGTLSRWFLKLDPESGTPRRAVFVTFLMTIFWTLPFPSWDALIGVVSSALVMSYAFAPVAAGALRNCAPDISRPFRVPFFSFASPFAFMLATLIIYWTGKAILTGLLSVQLIFLFLAAGAYAFSQGTSIWKELRHCWWVIGYFVGLLVLAWCGSFGGASLLPAPYDDIATALFSLVIYFWGVRQFCEMEDLTQEEHIILEAQAGAISGTVGLT</sequence>
<keyword evidence="2 5" id="KW-0812">Transmembrane</keyword>
<evidence type="ECO:0000256" key="1">
    <source>
        <dbReference type="ARBA" id="ARBA00004141"/>
    </source>
</evidence>
<proteinExistence type="predicted"/>
<dbReference type="Pfam" id="PF13520">
    <property type="entry name" value="AA_permease_2"/>
    <property type="match status" value="1"/>
</dbReference>
<name>A0ABX0K351_9PROT</name>
<dbReference type="PANTHER" id="PTHR47547:SF1">
    <property type="entry name" value="ASPARTATE-PROTON SYMPORTER"/>
    <property type="match status" value="1"/>
</dbReference>
<accession>A0ABX0K351</accession>
<dbReference type="InterPro" id="IPR052962">
    <property type="entry name" value="AA_Transporter_AGT"/>
</dbReference>
<protein>
    <submittedName>
        <fullName evidence="6">Amino acid permease</fullName>
    </submittedName>
</protein>
<evidence type="ECO:0000256" key="2">
    <source>
        <dbReference type="ARBA" id="ARBA00022692"/>
    </source>
</evidence>
<feature type="transmembrane region" description="Helical" evidence="5">
    <location>
        <begin position="161"/>
        <end position="181"/>
    </location>
</feature>
<feature type="transmembrane region" description="Helical" evidence="5">
    <location>
        <begin position="424"/>
        <end position="446"/>
    </location>
</feature>
<dbReference type="InterPro" id="IPR002293">
    <property type="entry name" value="AA/rel_permease1"/>
</dbReference>
<feature type="transmembrane region" description="Helical" evidence="5">
    <location>
        <begin position="234"/>
        <end position="258"/>
    </location>
</feature>
<feature type="transmembrane region" description="Helical" evidence="5">
    <location>
        <begin position="131"/>
        <end position="149"/>
    </location>
</feature>
<feature type="transmembrane region" description="Helical" evidence="5">
    <location>
        <begin position="364"/>
        <end position="386"/>
    </location>
</feature>
<feature type="transmembrane region" description="Helical" evidence="5">
    <location>
        <begin position="45"/>
        <end position="65"/>
    </location>
</feature>
<feature type="transmembrane region" description="Helical" evidence="5">
    <location>
        <begin position="398"/>
        <end position="418"/>
    </location>
</feature>
<feature type="transmembrane region" description="Helical" evidence="5">
    <location>
        <begin position="458"/>
        <end position="478"/>
    </location>
</feature>
<evidence type="ECO:0000313" key="6">
    <source>
        <dbReference type="EMBL" id="NHN89569.1"/>
    </source>
</evidence>
<dbReference type="PIRSF" id="PIRSF006060">
    <property type="entry name" value="AA_transporter"/>
    <property type="match status" value="1"/>
</dbReference>
<evidence type="ECO:0000256" key="4">
    <source>
        <dbReference type="ARBA" id="ARBA00023136"/>
    </source>
</evidence>
<dbReference type="Proteomes" id="UP000631653">
    <property type="component" value="Unassembled WGS sequence"/>
</dbReference>
<evidence type="ECO:0000313" key="7">
    <source>
        <dbReference type="Proteomes" id="UP000631653"/>
    </source>
</evidence>
<dbReference type="PANTHER" id="PTHR47547">
    <property type="match status" value="1"/>
</dbReference>
<reference evidence="6 7" key="1">
    <citation type="journal article" date="2020" name="Int. J. Syst. Evol. Microbiol.">
        <title>Novel acetic acid bacteria from cider fermentations: Acetobacter conturbans sp. nov. and Acetobacter fallax sp. nov.</title>
        <authorList>
            <person name="Sombolestani A.S."/>
            <person name="Cleenwerck I."/>
            <person name="Cnockaert M."/>
            <person name="Borremans W."/>
            <person name="Wieme A.D."/>
            <person name="De Vuyst L."/>
            <person name="Vandamme P."/>
        </authorList>
    </citation>
    <scope>NUCLEOTIDE SEQUENCE [LARGE SCALE GENOMIC DNA]</scope>
    <source>
        <strain evidence="6 7">LMG 1627</strain>
    </source>
</reference>